<evidence type="ECO:0000313" key="2">
    <source>
        <dbReference type="EMBL" id="WED43633.1"/>
    </source>
</evidence>
<dbReference type="Proteomes" id="UP001222087">
    <property type="component" value="Chromosome"/>
</dbReference>
<keyword evidence="1" id="KW-0812">Transmembrane</keyword>
<gene>
    <name evidence="2" type="ORF">PXX05_02330</name>
</gene>
<keyword evidence="1" id="KW-1133">Transmembrane helix</keyword>
<feature type="transmembrane region" description="Helical" evidence="1">
    <location>
        <begin position="70"/>
        <end position="89"/>
    </location>
</feature>
<proteinExistence type="predicted"/>
<dbReference type="EMBL" id="CP119078">
    <property type="protein sequence ID" value="WED43633.1"/>
    <property type="molecule type" value="Genomic_DNA"/>
</dbReference>
<dbReference type="RefSeq" id="WP_275089444.1">
    <property type="nucleotide sequence ID" value="NZ_CP119078.1"/>
</dbReference>
<name>A0ABY8ASZ9_9GAMM</name>
<protein>
    <recommendedName>
        <fullName evidence="4">Transmembrane protein</fullName>
    </recommendedName>
</protein>
<keyword evidence="1" id="KW-0472">Membrane</keyword>
<evidence type="ECO:0000256" key="1">
    <source>
        <dbReference type="SAM" id="Phobius"/>
    </source>
</evidence>
<keyword evidence="3" id="KW-1185">Reference proteome</keyword>
<accession>A0ABY8ASZ9</accession>
<sequence>MSKLFHYLIIVSLVLLAIKPLLRFDFSKQMLSTTQYTTTNSKCSGNSPTTSFCQTSVCYTLANEERLESLYLYIFAGLLYFIYVQLNSISPYSRLFKPPILSY</sequence>
<evidence type="ECO:0000313" key="3">
    <source>
        <dbReference type="Proteomes" id="UP001222087"/>
    </source>
</evidence>
<organism evidence="2 3">
    <name type="scientific">Legionella cardiaca</name>
    <dbReference type="NCBI Taxonomy" id="1071983"/>
    <lineage>
        <taxon>Bacteria</taxon>
        <taxon>Pseudomonadati</taxon>
        <taxon>Pseudomonadota</taxon>
        <taxon>Gammaproteobacteria</taxon>
        <taxon>Legionellales</taxon>
        <taxon>Legionellaceae</taxon>
        <taxon>Legionella</taxon>
    </lineage>
</organism>
<reference evidence="2 3" key="1">
    <citation type="submission" date="2023-02" db="EMBL/GenBank/DDBJ databases">
        <title>Genome Sequence of L. cardiaca H63T.</title>
        <authorList>
            <person name="Lopez A.E."/>
            <person name="Cianciotto N.P."/>
        </authorList>
    </citation>
    <scope>NUCLEOTIDE SEQUENCE [LARGE SCALE GENOMIC DNA]</scope>
    <source>
        <strain evidence="2 3">H63</strain>
    </source>
</reference>
<evidence type="ECO:0008006" key="4">
    <source>
        <dbReference type="Google" id="ProtNLM"/>
    </source>
</evidence>